<dbReference type="RefSeq" id="WP_319073521.1">
    <property type="nucleotide sequence ID" value="NZ_JAWWMZ010000003.1"/>
</dbReference>
<organism evidence="1 2">
    <name type="scientific">Delftia acidovorans</name>
    <name type="common">Pseudomonas acidovorans</name>
    <name type="synonym">Comamonas acidovorans</name>
    <dbReference type="NCBI Taxonomy" id="80866"/>
    <lineage>
        <taxon>Bacteria</taxon>
        <taxon>Pseudomonadati</taxon>
        <taxon>Pseudomonadota</taxon>
        <taxon>Betaproteobacteria</taxon>
        <taxon>Burkholderiales</taxon>
        <taxon>Comamonadaceae</taxon>
        <taxon>Delftia</taxon>
    </lineage>
</organism>
<proteinExistence type="predicted"/>
<dbReference type="Proteomes" id="UP001287445">
    <property type="component" value="Unassembled WGS sequence"/>
</dbReference>
<gene>
    <name evidence="1" type="ORF">SGN30_11380</name>
</gene>
<dbReference type="EMBL" id="JAWWMZ010000003">
    <property type="protein sequence ID" value="MDX4954012.1"/>
    <property type="molecule type" value="Genomic_DNA"/>
</dbReference>
<sequence>MTTYKLSAFPGEAPSVSDRALGANFAREHFNLFLPSSEFWPLATDRRHSACLAGTRTLHRFARDASGAVQQNPAAPIRSWVQELSLVKGQINDEATERTYQTTNDGSAAPRALDVRGNDRLLGVVRPVKPTVTLQVVDEFTTEEAKTWLYGDFAELVRADLLATVIQHEGHQEAIRWDANGKAYAGATSNYGLSLSTAVGAGASAGNLYAVVTAARAAACEMDTTRLGAVKTASGWAIPLAAMPFSYPFRRPALVEALQQHEFPDTAGERSGETVLTADQAAKLADLVEEAVAPGTKCANWRSELDKLVKEFADLGLAKAWATPGAAPVKPSEPKAAQYYFDSDNNAIEHADWVQYRRDLEAYYKALDTYTEGKTAATSQAASLNARMVEIQQRCATLVSSIQTQLAGQYIAATGDTAVIGTWLDQLGGVAELAGKTVERVVDSRFYVVAFVTDWGEESEPSPISEMLEVDQNDTVTIQRPQAMTGEQHAARHVVKWRIYRSNASAAAAAWQLVQELQISVASFLDDKKGEELDSLQPQFTWAAPPYRMDSQYEGDNKPSVGANPYLRGLTGMPNGIMAGFIDNTVAFCEPYVPYAWPVDYQVTTEWPIVGMAVFDQTLFVGTAGNPYFVTGAHSAQMSAIKLDSNQSCSARRSIVPVQGGVLYASPDGLCLASPGGVQVVTRQLIARQDWQRMQPATMFAAEHEGVYYLFYAGAGGGCLAFSAQDGAKLGHTDLGGPGVTAVWVDRFNDLMYVARGQDILECFTGDALRTARWRTGLATQGQQLPLAWAKVYGLQDAQHPITLRLWGDGQLRHTARFTDLQPQRLPPGRWLEHQVEIEGSARVTSVVLCSTTEELRSV</sequence>
<reference evidence="1" key="1">
    <citation type="submission" date="2023-11" db="EMBL/GenBank/DDBJ databases">
        <title>Identification and selenium tolerance of Delftia acidovorans R3-25.</title>
        <authorList>
            <person name="Zhang S."/>
            <person name="Liu Y."/>
            <person name="Guo Y."/>
        </authorList>
    </citation>
    <scope>NUCLEOTIDE SEQUENCE</scope>
    <source>
        <strain evidence="1">R3-25</strain>
    </source>
</reference>
<dbReference type="Gene3D" id="2.115.10.20">
    <property type="entry name" value="Glycosyl hydrolase domain, family 43"/>
    <property type="match status" value="1"/>
</dbReference>
<accession>A0AAJ2VCQ8</accession>
<dbReference type="AlphaFoldDB" id="A0AAJ2VCQ8"/>
<comment type="caution">
    <text evidence="1">The sequence shown here is derived from an EMBL/GenBank/DDBJ whole genome shotgun (WGS) entry which is preliminary data.</text>
</comment>
<protein>
    <submittedName>
        <fullName evidence="1">Uncharacterized protein</fullName>
    </submittedName>
</protein>
<evidence type="ECO:0000313" key="1">
    <source>
        <dbReference type="EMBL" id="MDX4954012.1"/>
    </source>
</evidence>
<dbReference type="InterPro" id="IPR023296">
    <property type="entry name" value="Glyco_hydro_beta-prop_sf"/>
</dbReference>
<evidence type="ECO:0000313" key="2">
    <source>
        <dbReference type="Proteomes" id="UP001287445"/>
    </source>
</evidence>
<name>A0AAJ2VCQ8_DELAC</name>